<dbReference type="GO" id="GO:0006284">
    <property type="term" value="P:base-excision repair"/>
    <property type="evidence" value="ECO:0007669"/>
    <property type="project" value="InterPro"/>
</dbReference>
<dbReference type="SUPFAM" id="SSF81624">
    <property type="entry name" value="N-terminal domain of MutM-like DNA repair proteins"/>
    <property type="match status" value="1"/>
</dbReference>
<dbReference type="SUPFAM" id="SSF46946">
    <property type="entry name" value="S13-like H2TH domain"/>
    <property type="match status" value="1"/>
</dbReference>
<dbReference type="PANTHER" id="PTHR22993">
    <property type="entry name" value="FORMAMIDOPYRIMIDINE-DNA GLYCOSYLASE"/>
    <property type="match status" value="1"/>
</dbReference>
<dbReference type="GO" id="GO:0003906">
    <property type="term" value="F:DNA-(apurinic or apyrimidinic site) endonuclease activity"/>
    <property type="evidence" value="ECO:0007669"/>
    <property type="project" value="InterPro"/>
</dbReference>
<proteinExistence type="inferred from homology"/>
<dbReference type="Proteomes" id="UP000260812">
    <property type="component" value="Unassembled WGS sequence"/>
</dbReference>
<dbReference type="Pfam" id="PF06831">
    <property type="entry name" value="H2TH"/>
    <property type="match status" value="1"/>
</dbReference>
<organism evidence="3 4">
    <name type="scientific">Eisenbergiella massiliensis</name>
    <dbReference type="NCBI Taxonomy" id="1720294"/>
    <lineage>
        <taxon>Bacteria</taxon>
        <taxon>Bacillati</taxon>
        <taxon>Bacillota</taxon>
        <taxon>Clostridia</taxon>
        <taxon>Lachnospirales</taxon>
        <taxon>Lachnospiraceae</taxon>
        <taxon>Eisenbergiella</taxon>
    </lineage>
</organism>
<accession>A0A3E3I239</accession>
<gene>
    <name evidence="3" type="ORF">DXC51_16820</name>
</gene>
<dbReference type="PANTHER" id="PTHR22993:SF9">
    <property type="entry name" value="FORMAMIDOPYRIMIDINE-DNA GLYCOSYLASE"/>
    <property type="match status" value="1"/>
</dbReference>
<keyword evidence="3" id="KW-0540">Nuclease</keyword>
<dbReference type="Gene3D" id="1.10.8.50">
    <property type="match status" value="1"/>
</dbReference>
<dbReference type="InterPro" id="IPR010979">
    <property type="entry name" value="Ribosomal_uS13-like_H2TH"/>
</dbReference>
<feature type="domain" description="Formamidopyrimidine-DNA glycosylase H2TH DNA-binding" evidence="2">
    <location>
        <begin position="135"/>
        <end position="227"/>
    </location>
</feature>
<dbReference type="GO" id="GO:0034039">
    <property type="term" value="F:8-oxo-7,8-dihydroguanine DNA N-glycosylase activity"/>
    <property type="evidence" value="ECO:0007669"/>
    <property type="project" value="TreeGrafter"/>
</dbReference>
<dbReference type="GO" id="GO:0003684">
    <property type="term" value="F:damaged DNA binding"/>
    <property type="evidence" value="ECO:0007669"/>
    <property type="project" value="InterPro"/>
</dbReference>
<keyword evidence="3" id="KW-0378">Hydrolase</keyword>
<sequence length="272" mass="30313">MLEIPESHVIAGQLNETIRGKTISFVEAGHTPHSFTWYSEKPELYDDLLSGKKIGCSRAVGGMVEIEAQDCRLLIQDGASPRFYEEGKAPSKHQLFVEFDDGTALACSVQMYGGIWAFHEGENNNPYYLTALEKPSPLSEAFDFPYFLSLRDEDSGRLSAKAFLATKQRIPGLGNGTLQDILFTCGIHPKRKMEEVSGTEYRSMYDAVKNVLAEMAAKGGRDTEKDLFARPGGYTTILSKKTLWTPCPRCGYELRKGTYLGGTIYYCEHCQS</sequence>
<dbReference type="RefSeq" id="WP_102288808.1">
    <property type="nucleotide sequence ID" value="NZ_JBKUNB010000003.1"/>
</dbReference>
<dbReference type="SUPFAM" id="SSF57716">
    <property type="entry name" value="Glucocorticoid receptor-like (DNA-binding domain)"/>
    <property type="match status" value="1"/>
</dbReference>
<dbReference type="SMART" id="SM01232">
    <property type="entry name" value="H2TH"/>
    <property type="match status" value="1"/>
</dbReference>
<evidence type="ECO:0000313" key="4">
    <source>
        <dbReference type="Proteomes" id="UP000260812"/>
    </source>
</evidence>
<protein>
    <submittedName>
        <fullName evidence="3">Endonuclease VIII</fullName>
    </submittedName>
</protein>
<dbReference type="EMBL" id="QVLV01000011">
    <property type="protein sequence ID" value="RGE58557.1"/>
    <property type="molecule type" value="Genomic_DNA"/>
</dbReference>
<dbReference type="GeneID" id="97988485"/>
<name>A0A3E3I239_9FIRM</name>
<dbReference type="InterPro" id="IPR015886">
    <property type="entry name" value="H2TH_FPG"/>
</dbReference>
<reference evidence="3" key="1">
    <citation type="submission" date="2018-08" db="EMBL/GenBank/DDBJ databases">
        <title>A genome reference for cultivated species of the human gut microbiota.</title>
        <authorList>
            <person name="Zou Y."/>
            <person name="Xue W."/>
            <person name="Luo G."/>
        </authorList>
    </citation>
    <scope>NUCLEOTIDE SEQUENCE [LARGE SCALE GENOMIC DNA]</scope>
    <source>
        <strain evidence="3">TF05-5AC</strain>
    </source>
</reference>
<keyword evidence="4" id="KW-1185">Reference proteome</keyword>
<comment type="caution">
    <text evidence="3">The sequence shown here is derived from an EMBL/GenBank/DDBJ whole genome shotgun (WGS) entry which is preliminary data.</text>
</comment>
<comment type="similarity">
    <text evidence="1">Belongs to the FPG family.</text>
</comment>
<dbReference type="GO" id="GO:0008270">
    <property type="term" value="F:zinc ion binding"/>
    <property type="evidence" value="ECO:0007669"/>
    <property type="project" value="InterPro"/>
</dbReference>
<evidence type="ECO:0000256" key="1">
    <source>
        <dbReference type="ARBA" id="ARBA00009409"/>
    </source>
</evidence>
<evidence type="ECO:0000313" key="3">
    <source>
        <dbReference type="EMBL" id="RGE58557.1"/>
    </source>
</evidence>
<evidence type="ECO:0000259" key="2">
    <source>
        <dbReference type="SMART" id="SM01232"/>
    </source>
</evidence>
<dbReference type="InterPro" id="IPR035937">
    <property type="entry name" value="FPG_N"/>
</dbReference>
<keyword evidence="3" id="KW-0255">Endonuclease</keyword>
<dbReference type="AlphaFoldDB" id="A0A3E3I239"/>